<dbReference type="InterPro" id="IPR005322">
    <property type="entry name" value="Peptidase_C69"/>
</dbReference>
<evidence type="ECO:0000313" key="1">
    <source>
        <dbReference type="EMBL" id="MBR7620820.1"/>
    </source>
</evidence>
<evidence type="ECO:0000313" key="2">
    <source>
        <dbReference type="Proteomes" id="UP000622580"/>
    </source>
</evidence>
<protein>
    <recommendedName>
        <fullName evidence="3">Dipeptidase</fullName>
    </recommendedName>
</protein>
<dbReference type="RefSeq" id="WP_215341543.1">
    <property type="nucleotide sequence ID" value="NZ_JAGSGD010000001.1"/>
</dbReference>
<proteinExistence type="predicted"/>
<dbReference type="Gene3D" id="3.60.60.10">
    <property type="entry name" value="Penicillin V Acylase, Chain A"/>
    <property type="match status" value="1"/>
</dbReference>
<dbReference type="GO" id="GO:0006508">
    <property type="term" value="P:proteolysis"/>
    <property type="evidence" value="ECO:0007669"/>
    <property type="project" value="InterPro"/>
</dbReference>
<evidence type="ECO:0008006" key="3">
    <source>
        <dbReference type="Google" id="ProtNLM"/>
    </source>
</evidence>
<accession>A0A941HXW1</accession>
<dbReference type="GO" id="GO:0070004">
    <property type="term" value="F:cysteine-type exopeptidase activity"/>
    <property type="evidence" value="ECO:0007669"/>
    <property type="project" value="InterPro"/>
</dbReference>
<dbReference type="Proteomes" id="UP000622580">
    <property type="component" value="Unassembled WGS sequence"/>
</dbReference>
<dbReference type="GO" id="GO:0016805">
    <property type="term" value="F:dipeptidase activity"/>
    <property type="evidence" value="ECO:0007669"/>
    <property type="project" value="InterPro"/>
</dbReference>
<keyword evidence="2" id="KW-1185">Reference proteome</keyword>
<dbReference type="AlphaFoldDB" id="A0A941HXW1"/>
<comment type="caution">
    <text evidence="1">The sequence shown here is derived from an EMBL/GenBank/DDBJ whole genome shotgun (WGS) entry which is preliminary data.</text>
</comment>
<reference evidence="1" key="1">
    <citation type="submission" date="2021-04" db="EMBL/GenBank/DDBJ databases">
        <title>Draft genome assembly of strain Phenylobacterium sp. 20VBR1 using MiniION and Illumina platforms.</title>
        <authorList>
            <person name="Thomas F.A."/>
            <person name="Krishnan K.P."/>
            <person name="Sinha R.K."/>
        </authorList>
    </citation>
    <scope>NUCLEOTIDE SEQUENCE</scope>
    <source>
        <strain evidence="1">20VBR1</strain>
    </source>
</reference>
<organism evidence="1 2">
    <name type="scientific">Phenylobacterium glaciei</name>
    <dbReference type="NCBI Taxonomy" id="2803784"/>
    <lineage>
        <taxon>Bacteria</taxon>
        <taxon>Pseudomonadati</taxon>
        <taxon>Pseudomonadota</taxon>
        <taxon>Alphaproteobacteria</taxon>
        <taxon>Caulobacterales</taxon>
        <taxon>Caulobacteraceae</taxon>
        <taxon>Phenylobacterium</taxon>
    </lineage>
</organism>
<dbReference type="EMBL" id="JAGSGD010000001">
    <property type="protein sequence ID" value="MBR7620820.1"/>
    <property type="molecule type" value="Genomic_DNA"/>
</dbReference>
<sequence>MCDTLVALASETPRGKLLFAKNSDRERNEAQVLEMHPARRGGGDLKLTYISIPDVAQTHACLISRPCWMWGAEMGANEHGVVIGNEALHARVPAQRRRALTGMDLVRLGLERGATAAGALAVIIELLERHGQGGDCGHLGRFYYHNGFIVADAREAYVLETMGRDWVVERVAGRRSLSNAYSIGTGYSDISPGLAAQGQGRFDVAAHLIDEVRDAVSFGRGRCARGQGLMDRAGDQLDPAVMMAILRDHGDAADWSPANTVGRTICMHAASGARRSQSVASMVSEVGPERAVHWVTATSAPCTSLFKPVLFATGAPPVGPAPSDGYDRKSLWWRHERLHRALLADHAAGIALIADERDALEAGFRARIDRADDLAAAVADCWREAAQAEARWASALEPARPGGSAYARSWARLNGVAGLVR</sequence>
<dbReference type="PANTHER" id="PTHR12994">
    <property type="entry name" value="SECERNIN"/>
    <property type="match status" value="1"/>
</dbReference>
<name>A0A941HXW1_9CAUL</name>
<gene>
    <name evidence="1" type="ORF">JKL49_15605</name>
</gene>
<dbReference type="PANTHER" id="PTHR12994:SF17">
    <property type="entry name" value="LD30995P"/>
    <property type="match status" value="1"/>
</dbReference>